<dbReference type="AlphaFoldDB" id="A0A1W9S197"/>
<dbReference type="Proteomes" id="UP000192611">
    <property type="component" value="Unassembled WGS sequence"/>
</dbReference>
<dbReference type="GO" id="GO:0005840">
    <property type="term" value="C:ribosome"/>
    <property type="evidence" value="ECO:0007669"/>
    <property type="project" value="UniProtKB-KW"/>
</dbReference>
<evidence type="ECO:0000256" key="6">
    <source>
        <dbReference type="SAM" id="MobiDB-lite"/>
    </source>
</evidence>
<dbReference type="CDD" id="cd00427">
    <property type="entry name" value="Ribosomal_L29_HIP"/>
    <property type="match status" value="1"/>
</dbReference>
<dbReference type="Pfam" id="PF00831">
    <property type="entry name" value="Ribosomal_L29"/>
    <property type="match status" value="1"/>
</dbReference>
<organism evidence="7 8">
    <name type="scientific">Candidatus Coatesbacteria bacterium 4484_99</name>
    <dbReference type="NCBI Taxonomy" id="1970774"/>
    <lineage>
        <taxon>Bacteria</taxon>
        <taxon>Candidatus Coatesiibacteriota</taxon>
    </lineage>
</organism>
<sequence length="103" mass="12111">MKAEELRNLSIEELRVRLVDMKNELFKLTHQLMSRQMEDTNRRMLTKREIARILTVMNEKIKAGDEVETKVVKEKQAGKEKVAEGMKVEDGKGNGKRRRKKKE</sequence>
<dbReference type="HAMAP" id="MF_00374">
    <property type="entry name" value="Ribosomal_uL29"/>
    <property type="match status" value="1"/>
</dbReference>
<feature type="region of interest" description="Disordered" evidence="6">
    <location>
        <begin position="74"/>
        <end position="103"/>
    </location>
</feature>
<feature type="compositionally biased region" description="Basic residues" evidence="6">
    <location>
        <begin position="94"/>
        <end position="103"/>
    </location>
</feature>
<accession>A0A1W9S197</accession>
<dbReference type="EMBL" id="NATQ01000057">
    <property type="protein sequence ID" value="OQX90407.1"/>
    <property type="molecule type" value="Genomic_DNA"/>
</dbReference>
<dbReference type="SUPFAM" id="SSF46561">
    <property type="entry name" value="Ribosomal protein L29 (L29p)"/>
    <property type="match status" value="1"/>
</dbReference>
<dbReference type="GO" id="GO:0006412">
    <property type="term" value="P:translation"/>
    <property type="evidence" value="ECO:0007669"/>
    <property type="project" value="UniProtKB-UniRule"/>
</dbReference>
<comment type="caution">
    <text evidence="7">The sequence shown here is derived from an EMBL/GenBank/DDBJ whole genome shotgun (WGS) entry which is preliminary data.</text>
</comment>
<keyword evidence="3 5" id="KW-0687">Ribonucleoprotein</keyword>
<protein>
    <recommendedName>
        <fullName evidence="4 5">Large ribosomal subunit protein uL29</fullName>
    </recommendedName>
</protein>
<keyword evidence="2 5" id="KW-0689">Ribosomal protein</keyword>
<name>A0A1W9S197_9BACT</name>
<evidence type="ECO:0000256" key="3">
    <source>
        <dbReference type="ARBA" id="ARBA00023274"/>
    </source>
</evidence>
<dbReference type="InterPro" id="IPR001854">
    <property type="entry name" value="Ribosomal_uL29"/>
</dbReference>
<dbReference type="Gene3D" id="1.10.287.310">
    <property type="match status" value="1"/>
</dbReference>
<evidence type="ECO:0000313" key="7">
    <source>
        <dbReference type="EMBL" id="OQX90407.1"/>
    </source>
</evidence>
<evidence type="ECO:0000256" key="5">
    <source>
        <dbReference type="HAMAP-Rule" id="MF_00374"/>
    </source>
</evidence>
<gene>
    <name evidence="5" type="primary">rpmC</name>
    <name evidence="7" type="ORF">B6D57_03275</name>
</gene>
<reference evidence="8" key="1">
    <citation type="submission" date="2017-03" db="EMBL/GenBank/DDBJ databases">
        <title>Novel pathways for hydrocarbon cycling and metabolic interdependencies in hydrothermal sediment communities.</title>
        <authorList>
            <person name="Dombrowski N."/>
            <person name="Seitz K."/>
            <person name="Teske A."/>
            <person name="Baker B."/>
        </authorList>
    </citation>
    <scope>NUCLEOTIDE SEQUENCE [LARGE SCALE GENOMIC DNA]</scope>
</reference>
<comment type="similarity">
    <text evidence="1 5">Belongs to the universal ribosomal protein uL29 family.</text>
</comment>
<dbReference type="NCBIfam" id="TIGR00012">
    <property type="entry name" value="L29"/>
    <property type="match status" value="1"/>
</dbReference>
<dbReference type="InterPro" id="IPR036049">
    <property type="entry name" value="Ribosomal_uL29_sf"/>
</dbReference>
<proteinExistence type="inferred from homology"/>
<evidence type="ECO:0000256" key="1">
    <source>
        <dbReference type="ARBA" id="ARBA00009254"/>
    </source>
</evidence>
<feature type="compositionally biased region" description="Basic and acidic residues" evidence="6">
    <location>
        <begin position="74"/>
        <end position="93"/>
    </location>
</feature>
<evidence type="ECO:0000256" key="2">
    <source>
        <dbReference type="ARBA" id="ARBA00022980"/>
    </source>
</evidence>
<evidence type="ECO:0000313" key="8">
    <source>
        <dbReference type="Proteomes" id="UP000192611"/>
    </source>
</evidence>
<dbReference type="GO" id="GO:1990904">
    <property type="term" value="C:ribonucleoprotein complex"/>
    <property type="evidence" value="ECO:0007669"/>
    <property type="project" value="UniProtKB-KW"/>
</dbReference>
<evidence type="ECO:0000256" key="4">
    <source>
        <dbReference type="ARBA" id="ARBA00035204"/>
    </source>
</evidence>
<dbReference type="GO" id="GO:0003735">
    <property type="term" value="F:structural constituent of ribosome"/>
    <property type="evidence" value="ECO:0007669"/>
    <property type="project" value="InterPro"/>
</dbReference>